<sequence length="221" mass="25123">MVERDGSNGSDNSDGSSSGDRSGDVYSSDFGDVDRGHVDLDKDGKGKDHSTSVSDGGGHFSWDTDSRTGEVSGSHGSLHGDRDRDRLRCPPHSKMKDQTSLSEKFLEYLRETVSFTKNGLGEEKTRDIFLRVLRDFFGGKISLGDLEGIAFDLYSHNRFVDMETEWEHDLNRALSDAIDKVYYYESRSEEERDVSETEWSGIERIRDYYENNKHLIEEKIV</sequence>
<dbReference type="EMBL" id="LCJQ01000002">
    <property type="protein sequence ID" value="KKT82127.1"/>
    <property type="molecule type" value="Genomic_DNA"/>
</dbReference>
<dbReference type="Proteomes" id="UP000034595">
    <property type="component" value="Unassembled WGS sequence"/>
</dbReference>
<dbReference type="AlphaFoldDB" id="A0A0G1MMW3"/>
<organism evidence="2 3">
    <name type="scientific">Candidatus Azambacteria bacterium GW2011_GWA1_44_9</name>
    <dbReference type="NCBI Taxonomy" id="1618610"/>
    <lineage>
        <taxon>Bacteria</taxon>
        <taxon>Candidatus Azamiibacteriota</taxon>
    </lineage>
</organism>
<gene>
    <name evidence="2" type="ORF">UW78_C0002G0008</name>
</gene>
<feature type="compositionally biased region" description="Basic and acidic residues" evidence="1">
    <location>
        <begin position="78"/>
        <end position="88"/>
    </location>
</feature>
<dbReference type="PATRIC" id="fig|1618610.3.peg.81"/>
<name>A0A0G1MMW3_9BACT</name>
<evidence type="ECO:0000313" key="2">
    <source>
        <dbReference type="EMBL" id="KKT82127.1"/>
    </source>
</evidence>
<evidence type="ECO:0000313" key="3">
    <source>
        <dbReference type="Proteomes" id="UP000034595"/>
    </source>
</evidence>
<reference evidence="2 3" key="1">
    <citation type="journal article" date="2015" name="Nature">
        <title>rRNA introns, odd ribosomes, and small enigmatic genomes across a large radiation of phyla.</title>
        <authorList>
            <person name="Brown C.T."/>
            <person name="Hug L.A."/>
            <person name="Thomas B.C."/>
            <person name="Sharon I."/>
            <person name="Castelle C.J."/>
            <person name="Singh A."/>
            <person name="Wilkins M.J."/>
            <person name="Williams K.H."/>
            <person name="Banfield J.F."/>
        </authorList>
    </citation>
    <scope>NUCLEOTIDE SEQUENCE [LARGE SCALE GENOMIC DNA]</scope>
</reference>
<accession>A0A0G1MMW3</accession>
<feature type="compositionally biased region" description="Low complexity" evidence="1">
    <location>
        <begin position="7"/>
        <end position="20"/>
    </location>
</feature>
<feature type="compositionally biased region" description="Basic and acidic residues" evidence="1">
    <location>
        <begin position="32"/>
        <end position="50"/>
    </location>
</feature>
<proteinExistence type="predicted"/>
<protein>
    <submittedName>
        <fullName evidence="2">Uncharacterized protein</fullName>
    </submittedName>
</protein>
<feature type="region of interest" description="Disordered" evidence="1">
    <location>
        <begin position="1"/>
        <end position="98"/>
    </location>
</feature>
<comment type="caution">
    <text evidence="2">The sequence shown here is derived from an EMBL/GenBank/DDBJ whole genome shotgun (WGS) entry which is preliminary data.</text>
</comment>
<evidence type="ECO:0000256" key="1">
    <source>
        <dbReference type="SAM" id="MobiDB-lite"/>
    </source>
</evidence>